<dbReference type="InterPro" id="IPR057336">
    <property type="entry name" value="GerAC_N"/>
</dbReference>
<name>A0A0D8IHH7_9CLOT</name>
<evidence type="ECO:0000313" key="10">
    <source>
        <dbReference type="EMBL" id="AKL93992.1"/>
    </source>
</evidence>
<dbReference type="PANTHER" id="PTHR35789:SF1">
    <property type="entry name" value="SPORE GERMINATION PROTEIN B3"/>
    <property type="match status" value="1"/>
</dbReference>
<evidence type="ECO:0000256" key="7">
    <source>
        <dbReference type="ARBA" id="ARBA00023288"/>
    </source>
</evidence>
<dbReference type="InterPro" id="IPR046953">
    <property type="entry name" value="Spore_GerAC-like_C"/>
</dbReference>
<accession>A0A0D8IHH7</accession>
<dbReference type="InterPro" id="IPR038501">
    <property type="entry name" value="Spore_GerAC_C_sf"/>
</dbReference>
<comment type="subcellular location">
    <subcellularLocation>
        <location evidence="1">Membrane</location>
        <topology evidence="1">Lipid-anchor</topology>
    </subcellularLocation>
</comment>
<protein>
    <submittedName>
        <fullName evidence="10">Spore germination protein KC</fullName>
    </submittedName>
</protein>
<evidence type="ECO:0000256" key="4">
    <source>
        <dbReference type="ARBA" id="ARBA00022729"/>
    </source>
</evidence>
<evidence type="ECO:0000259" key="8">
    <source>
        <dbReference type="Pfam" id="PF05504"/>
    </source>
</evidence>
<dbReference type="OrthoDB" id="9816067at2"/>
<dbReference type="NCBIfam" id="TIGR02887">
    <property type="entry name" value="spore_ger_x_C"/>
    <property type="match status" value="1"/>
</dbReference>
<feature type="domain" description="Spore germination protein N-terminal" evidence="9">
    <location>
        <begin position="23"/>
        <end position="192"/>
    </location>
</feature>
<feature type="domain" description="Spore germination GerAC-like C-terminal" evidence="8">
    <location>
        <begin position="211"/>
        <end position="373"/>
    </location>
</feature>
<dbReference type="PROSITE" id="PS51257">
    <property type="entry name" value="PROKAR_LIPOPROTEIN"/>
    <property type="match status" value="1"/>
</dbReference>
<keyword evidence="6" id="KW-0564">Palmitate</keyword>
<dbReference type="AlphaFoldDB" id="A0A0D8IHH7"/>
<keyword evidence="7" id="KW-0449">Lipoprotein</keyword>
<dbReference type="InterPro" id="IPR008844">
    <property type="entry name" value="Spore_GerAC-like"/>
</dbReference>
<dbReference type="Gene3D" id="3.30.300.210">
    <property type="entry name" value="Nutrient germinant receptor protein C, domain 3"/>
    <property type="match status" value="1"/>
</dbReference>
<keyword evidence="3" id="KW-0309">Germination</keyword>
<dbReference type="Pfam" id="PF25198">
    <property type="entry name" value="Spore_GerAC_N"/>
    <property type="match status" value="1"/>
</dbReference>
<reference evidence="10 11" key="1">
    <citation type="submission" date="2014-10" db="EMBL/GenBank/DDBJ databases">
        <title>Genome sequence of Clostridium aceticum DSM 1496.</title>
        <authorList>
            <person name="Poehlein A."/>
            <person name="Schiel-Bengelsdorf B."/>
            <person name="Gottschalk G."/>
            <person name="Duerre P."/>
            <person name="Daniel R."/>
        </authorList>
    </citation>
    <scope>NUCLEOTIDE SEQUENCE [LARGE SCALE GENOMIC DNA]</scope>
    <source>
        <strain evidence="10 11">DSM 1496</strain>
    </source>
</reference>
<dbReference type="GO" id="GO:0009847">
    <property type="term" value="P:spore germination"/>
    <property type="evidence" value="ECO:0007669"/>
    <property type="project" value="InterPro"/>
</dbReference>
<dbReference type="Proteomes" id="UP000035704">
    <property type="component" value="Chromosome"/>
</dbReference>
<dbReference type="RefSeq" id="WP_044823138.1">
    <property type="nucleotide sequence ID" value="NZ_CP009687.1"/>
</dbReference>
<dbReference type="PATRIC" id="fig|84022.5.peg.1611"/>
<dbReference type="PANTHER" id="PTHR35789">
    <property type="entry name" value="SPORE GERMINATION PROTEIN B3"/>
    <property type="match status" value="1"/>
</dbReference>
<proteinExistence type="inferred from homology"/>
<dbReference type="KEGG" id="cace:CACET_c04820"/>
<dbReference type="Gene3D" id="6.20.190.10">
    <property type="entry name" value="Nutrient germinant receptor protein C, domain 1"/>
    <property type="match status" value="1"/>
</dbReference>
<gene>
    <name evidence="10" type="primary">gerKC1</name>
    <name evidence="10" type="ORF">CACET_c04820</name>
</gene>
<dbReference type="GO" id="GO:0016020">
    <property type="term" value="C:membrane"/>
    <property type="evidence" value="ECO:0007669"/>
    <property type="project" value="UniProtKB-SubCell"/>
</dbReference>
<organism evidence="10 11">
    <name type="scientific">Clostridium aceticum</name>
    <dbReference type="NCBI Taxonomy" id="84022"/>
    <lineage>
        <taxon>Bacteria</taxon>
        <taxon>Bacillati</taxon>
        <taxon>Bacillota</taxon>
        <taxon>Clostridia</taxon>
        <taxon>Eubacteriales</taxon>
        <taxon>Clostridiaceae</taxon>
        <taxon>Clostridium</taxon>
    </lineage>
</organism>
<keyword evidence="11" id="KW-1185">Reference proteome</keyword>
<sequence>MKRASIIFILLFSTIFTTSCWSRREIEDLGFVLGLGVSKTDEGLYSVVVQVANPDAIAADSSAKRDVYTIIKAEGLTVFDALRNMSMIAGRRLYIAHIKALVIDESVAKEGIRQVVSFLVQDMEVRLEMEVFISKIPPEEIFDTPNILRAIPASVMNIVAENFGANNKIYVANLHETAEAINNPVLNYVTTLVEKLPSPSEKELPQLKLSQIAIFDDDKLKGYLDYEESQAFNLITNNFRNGLIAFEYAPTNDKIIVESLSGTPIITPDYKDGKVSFDIELKVEGNVAERIVKGDSAYELDIIFLQNQLNQTLTDKLNKAICDAQQKYEVDYFNLSQDFFRKYPKEFKELKDDWNQVFSQADINVRVESTLLHSALNLNRGRI</sequence>
<evidence type="ECO:0000256" key="5">
    <source>
        <dbReference type="ARBA" id="ARBA00023136"/>
    </source>
</evidence>
<evidence type="ECO:0000256" key="3">
    <source>
        <dbReference type="ARBA" id="ARBA00022544"/>
    </source>
</evidence>
<evidence type="ECO:0000313" key="11">
    <source>
        <dbReference type="Proteomes" id="UP000035704"/>
    </source>
</evidence>
<keyword evidence="4" id="KW-0732">Signal</keyword>
<dbReference type="STRING" id="84022.CACET_c04820"/>
<dbReference type="Pfam" id="PF05504">
    <property type="entry name" value="Spore_GerAC"/>
    <property type="match status" value="1"/>
</dbReference>
<dbReference type="EMBL" id="CP009687">
    <property type="protein sequence ID" value="AKL93992.1"/>
    <property type="molecule type" value="Genomic_DNA"/>
</dbReference>
<evidence type="ECO:0000259" key="9">
    <source>
        <dbReference type="Pfam" id="PF25198"/>
    </source>
</evidence>
<keyword evidence="5" id="KW-0472">Membrane</keyword>
<evidence type="ECO:0000256" key="1">
    <source>
        <dbReference type="ARBA" id="ARBA00004635"/>
    </source>
</evidence>
<comment type="similarity">
    <text evidence="2">Belongs to the GerABKC lipoprotein family.</text>
</comment>
<evidence type="ECO:0000256" key="2">
    <source>
        <dbReference type="ARBA" id="ARBA00007886"/>
    </source>
</evidence>
<evidence type="ECO:0000256" key="6">
    <source>
        <dbReference type="ARBA" id="ARBA00023139"/>
    </source>
</evidence>